<proteinExistence type="predicted"/>
<reference evidence="2" key="1">
    <citation type="submission" date="2023-08" db="EMBL/GenBank/DDBJ databases">
        <title>Complete genome sequence of Sinorhizobium chiapanecum ITTG S70 isolated from Acaciella angustissima nodules in Chiapas-Mexico.</title>
        <authorList>
            <person name="Rincon-Rosales R."/>
            <person name="Rogel M.A."/>
            <person name="Rincon-Medina C.I."/>
            <person name="Guerrero G."/>
            <person name="Manzano-Gomez L.A."/>
            <person name="Lopez-Lopez A."/>
            <person name="Rincon Molina F.A."/>
            <person name="Martinez-Romero E."/>
        </authorList>
    </citation>
    <scope>NUCLEOTIDE SEQUENCE</scope>
    <source>
        <strain evidence="2">ITTG S70</strain>
        <plasmid evidence="2">pSchITTGS70b</plasmid>
    </source>
</reference>
<feature type="compositionally biased region" description="Basic and acidic residues" evidence="1">
    <location>
        <begin position="27"/>
        <end position="40"/>
    </location>
</feature>
<evidence type="ECO:0000256" key="1">
    <source>
        <dbReference type="SAM" id="MobiDB-lite"/>
    </source>
</evidence>
<name>A0ABZ2BF46_9HYPH</name>
<organism evidence="2 3">
    <name type="scientific">Sinorhizobium chiapasense</name>
    <dbReference type="NCBI Taxonomy" id="501572"/>
    <lineage>
        <taxon>Bacteria</taxon>
        <taxon>Pseudomonadati</taxon>
        <taxon>Pseudomonadota</taxon>
        <taxon>Alphaproteobacteria</taxon>
        <taxon>Hyphomicrobiales</taxon>
        <taxon>Rhizobiaceae</taxon>
        <taxon>Sinorhizobium/Ensifer group</taxon>
        <taxon>Sinorhizobium</taxon>
    </lineage>
</organism>
<keyword evidence="2" id="KW-0614">Plasmid</keyword>
<feature type="region of interest" description="Disordered" evidence="1">
    <location>
        <begin position="27"/>
        <end position="51"/>
    </location>
</feature>
<keyword evidence="3" id="KW-1185">Reference proteome</keyword>
<evidence type="ECO:0000313" key="2">
    <source>
        <dbReference type="EMBL" id="WVT06154.1"/>
    </source>
</evidence>
<evidence type="ECO:0000313" key="3">
    <source>
        <dbReference type="Proteomes" id="UP001432360"/>
    </source>
</evidence>
<protein>
    <submittedName>
        <fullName evidence="2">Uncharacterized protein</fullName>
    </submittedName>
</protein>
<dbReference type="Proteomes" id="UP001432360">
    <property type="component" value="Plasmid pSchITTGS70b"/>
</dbReference>
<accession>A0ABZ2BF46</accession>
<gene>
    <name evidence="2" type="ORF">RB548_22160</name>
</gene>
<sequence length="64" mass="7442">MPLGMVNFSFDLFAPWRLKAGANELRAENRPAQTENHDESGPVVRTEQQREREHGPFWSFFPVL</sequence>
<geneLocation type="plasmid" evidence="2 3">
    <name>pSchITTGS70b</name>
</geneLocation>
<dbReference type="RefSeq" id="WP_331375220.1">
    <property type="nucleotide sequence ID" value="NZ_CP133150.1"/>
</dbReference>
<dbReference type="EMBL" id="CP133150">
    <property type="protein sequence ID" value="WVT06154.1"/>
    <property type="molecule type" value="Genomic_DNA"/>
</dbReference>